<dbReference type="PROSITE" id="PS50045">
    <property type="entry name" value="SIGMA54_INTERACT_4"/>
    <property type="match status" value="1"/>
</dbReference>
<evidence type="ECO:0000256" key="3">
    <source>
        <dbReference type="ARBA" id="ARBA00023015"/>
    </source>
</evidence>
<accession>T1XKJ4</accession>
<evidence type="ECO:0000256" key="2">
    <source>
        <dbReference type="ARBA" id="ARBA00022840"/>
    </source>
</evidence>
<dbReference type="RefSeq" id="WP_021004238.1">
    <property type="nucleotide sequence ID" value="NC_022234.1"/>
</dbReference>
<keyword evidence="4" id="KW-0238">DNA-binding</keyword>
<dbReference type="GO" id="GO:0006355">
    <property type="term" value="P:regulation of DNA-templated transcription"/>
    <property type="evidence" value="ECO:0007669"/>
    <property type="project" value="InterPro"/>
</dbReference>
<evidence type="ECO:0000313" key="9">
    <source>
        <dbReference type="Proteomes" id="UP000016223"/>
    </source>
</evidence>
<evidence type="ECO:0000256" key="1">
    <source>
        <dbReference type="ARBA" id="ARBA00022741"/>
    </source>
</evidence>
<keyword evidence="3" id="KW-0805">Transcription regulation</keyword>
<dbReference type="PROSITE" id="PS00688">
    <property type="entry name" value="SIGMA54_INTERACT_3"/>
    <property type="match status" value="1"/>
</dbReference>
<evidence type="ECO:0000313" key="8">
    <source>
        <dbReference type="EMBL" id="AGU53412.1"/>
    </source>
</evidence>
<dbReference type="Pfam" id="PF25601">
    <property type="entry name" value="AAA_lid_14"/>
    <property type="match status" value="1"/>
</dbReference>
<dbReference type="PANTHER" id="PTHR32071">
    <property type="entry name" value="TRANSCRIPTIONAL REGULATORY PROTEIN"/>
    <property type="match status" value="1"/>
</dbReference>
<dbReference type="Pfam" id="PF01590">
    <property type="entry name" value="GAF"/>
    <property type="match status" value="1"/>
</dbReference>
<dbReference type="OrthoDB" id="9761705at2"/>
<dbReference type="KEGG" id="vpd:VAPA_2c08560"/>
<dbReference type="InterPro" id="IPR029016">
    <property type="entry name" value="GAF-like_dom_sf"/>
</dbReference>
<name>T1XKJ4_VARPD</name>
<dbReference type="HOGENOM" id="CLU_000445_8_12_4"/>
<dbReference type="PATRIC" id="fig|1246301.3.peg.6385"/>
<dbReference type="GO" id="GO:0043565">
    <property type="term" value="F:sequence-specific DNA binding"/>
    <property type="evidence" value="ECO:0007669"/>
    <property type="project" value="InterPro"/>
</dbReference>
<dbReference type="PANTHER" id="PTHR32071:SF77">
    <property type="entry name" value="TRANSCRIPTIONAL REGULATORY PROTEIN"/>
    <property type="match status" value="1"/>
</dbReference>
<dbReference type="SUPFAM" id="SSF55781">
    <property type="entry name" value="GAF domain-like"/>
    <property type="match status" value="1"/>
</dbReference>
<dbReference type="InterPro" id="IPR025943">
    <property type="entry name" value="Sigma_54_int_dom_ATP-bd_2"/>
</dbReference>
<dbReference type="AlphaFoldDB" id="T1XKJ4"/>
<evidence type="ECO:0000256" key="4">
    <source>
        <dbReference type="ARBA" id="ARBA00023125"/>
    </source>
</evidence>
<dbReference type="SUPFAM" id="SSF52540">
    <property type="entry name" value="P-loop containing nucleoside triphosphate hydrolases"/>
    <property type="match status" value="1"/>
</dbReference>
<dbReference type="Gene3D" id="3.30.450.40">
    <property type="match status" value="1"/>
</dbReference>
<evidence type="ECO:0000256" key="6">
    <source>
        <dbReference type="SAM" id="MobiDB-lite"/>
    </source>
</evidence>
<keyword evidence="2" id="KW-0067">ATP-binding</keyword>
<dbReference type="InterPro" id="IPR003018">
    <property type="entry name" value="GAF"/>
</dbReference>
<dbReference type="PROSITE" id="PS00675">
    <property type="entry name" value="SIGMA54_INTERACT_1"/>
    <property type="match status" value="1"/>
</dbReference>
<feature type="region of interest" description="Disordered" evidence="6">
    <location>
        <begin position="649"/>
        <end position="670"/>
    </location>
</feature>
<reference evidence="8 9" key="1">
    <citation type="submission" date="2012-10" db="EMBL/GenBank/DDBJ databases">
        <title>Genome sequence of Variovorax paradoxus B4.</title>
        <authorList>
            <person name="Schuldes J."/>
            <person name="Brandt U."/>
            <person name="Hiessl S."/>
            <person name="Wuebbeler J.H."/>
            <person name="Thuermer A."/>
            <person name="Steinbuechel A."/>
            <person name="Daniel R."/>
        </authorList>
    </citation>
    <scope>NUCLEOTIDE SEQUENCE [LARGE SCALE GENOMIC DNA]</scope>
    <source>
        <strain evidence="8 9">B4</strain>
    </source>
</reference>
<dbReference type="InterPro" id="IPR025944">
    <property type="entry name" value="Sigma_54_int_dom_CS"/>
</dbReference>
<dbReference type="Gene3D" id="1.10.10.60">
    <property type="entry name" value="Homeodomain-like"/>
    <property type="match status" value="1"/>
</dbReference>
<dbReference type="InterPro" id="IPR027417">
    <property type="entry name" value="P-loop_NTPase"/>
</dbReference>
<dbReference type="Proteomes" id="UP000016223">
    <property type="component" value="Chromosome 2"/>
</dbReference>
<dbReference type="Gene3D" id="3.40.50.300">
    <property type="entry name" value="P-loop containing nucleotide triphosphate hydrolases"/>
    <property type="match status" value="1"/>
</dbReference>
<gene>
    <name evidence="8" type="ORF">VAPA_2c08560</name>
</gene>
<dbReference type="InterPro" id="IPR002078">
    <property type="entry name" value="Sigma_54_int"/>
</dbReference>
<dbReference type="SUPFAM" id="SSF46689">
    <property type="entry name" value="Homeodomain-like"/>
    <property type="match status" value="1"/>
</dbReference>
<dbReference type="InterPro" id="IPR003593">
    <property type="entry name" value="AAA+_ATPase"/>
</dbReference>
<evidence type="ECO:0000259" key="7">
    <source>
        <dbReference type="PROSITE" id="PS50045"/>
    </source>
</evidence>
<dbReference type="InterPro" id="IPR009057">
    <property type="entry name" value="Homeodomain-like_sf"/>
</dbReference>
<dbReference type="GO" id="GO:0005524">
    <property type="term" value="F:ATP binding"/>
    <property type="evidence" value="ECO:0007669"/>
    <property type="project" value="UniProtKB-KW"/>
</dbReference>
<dbReference type="Gene3D" id="1.10.8.60">
    <property type="match status" value="1"/>
</dbReference>
<keyword evidence="1" id="KW-0547">Nucleotide-binding</keyword>
<protein>
    <submittedName>
        <fullName evidence="8">Putative GAF-modulated sigma54-specific transcriptional regulator, Fis family</fullName>
    </submittedName>
</protein>
<dbReference type="InterPro" id="IPR002197">
    <property type="entry name" value="HTH_Fis"/>
</dbReference>
<sequence length="716" mass="77388">MVDAFHAPASPPHGWIQPSALAVTPPQAGRSELIQQWHERCAALGLSRVERPDFDPLRRSDLAVARERNQRLFTHAAPVMEMLLEQIVDTDSMIVLADTTGTILHSVGDDRFLQRANKVALTPGVSWAEHSKGTNAIGTTLVEETPTVVHGGEHFIHANNFLTCSAAPIFDPRGEMLGVLDVTGDQRSYHQHTMGLVRMSARMIENQWLSDDYGNRLRLHFHGRAEFIGTLLEGIIVVGVDGKILGANRSALDQLDMSIAALRMQSLPSLFGITASAVFDHFRTPLPTPMMLHAANGQQFHVSARFNGPQRSMVLDVSVTSVEARMSGEARARPSPAAADCAAAAAAAAAAARHPCPSSHPSLSGLHYLDTGDAQIAATLQKVRRVINRDIPLLVLGETGTGKELLARAVHQDSNRARQPFVPVNCASIPESLIEAELFGHEEGAFTGARRKGAVGRIVQANGGTLFLDEIGDMPLPLQARLLRVLQERNVTPLGSLKSIPVDIAVIGATHRNLREMIDAGTFREDLYYRLNGLVVRLPALRERSDLDVVAQRILLAECPQDTPEIEASVLALFKAYAWPGNLRQLANVLRTAAVMGAGESHICEHHLSDDFLEDVRRVRSRPAPAATAPAPLPPEAPALPETAYAVAPGYTPPASRDAEPPPAALPDAPRTLGEAEIDMIRSALAAADGNISVASKRLGISRNTIYRKLRWNKGG</sequence>
<dbReference type="Pfam" id="PF00158">
    <property type="entry name" value="Sigma54_activat"/>
    <property type="match status" value="1"/>
</dbReference>
<dbReference type="SMART" id="SM00382">
    <property type="entry name" value="AAA"/>
    <property type="match status" value="1"/>
</dbReference>
<dbReference type="EMBL" id="CP003912">
    <property type="protein sequence ID" value="AGU53412.1"/>
    <property type="molecule type" value="Genomic_DNA"/>
</dbReference>
<proteinExistence type="predicted"/>
<feature type="domain" description="Sigma-54 factor interaction" evidence="7">
    <location>
        <begin position="369"/>
        <end position="595"/>
    </location>
</feature>
<dbReference type="InterPro" id="IPR025662">
    <property type="entry name" value="Sigma_54_int_dom_ATP-bd_1"/>
</dbReference>
<evidence type="ECO:0000256" key="5">
    <source>
        <dbReference type="ARBA" id="ARBA00023163"/>
    </source>
</evidence>
<dbReference type="Pfam" id="PF02954">
    <property type="entry name" value="HTH_8"/>
    <property type="match status" value="1"/>
</dbReference>
<keyword evidence="5" id="KW-0804">Transcription</keyword>
<dbReference type="InterPro" id="IPR058031">
    <property type="entry name" value="AAA_lid_NorR"/>
</dbReference>
<dbReference type="FunFam" id="3.40.50.300:FF:000006">
    <property type="entry name" value="DNA-binding transcriptional regulator NtrC"/>
    <property type="match status" value="1"/>
</dbReference>
<organism evidence="8 9">
    <name type="scientific">Variovorax paradoxus B4</name>
    <dbReference type="NCBI Taxonomy" id="1246301"/>
    <lineage>
        <taxon>Bacteria</taxon>
        <taxon>Pseudomonadati</taxon>
        <taxon>Pseudomonadota</taxon>
        <taxon>Betaproteobacteria</taxon>
        <taxon>Burkholderiales</taxon>
        <taxon>Comamonadaceae</taxon>
        <taxon>Variovorax</taxon>
    </lineage>
</organism>
<dbReference type="PROSITE" id="PS00676">
    <property type="entry name" value="SIGMA54_INTERACT_2"/>
    <property type="match status" value="1"/>
</dbReference>
<dbReference type="CDD" id="cd00009">
    <property type="entry name" value="AAA"/>
    <property type="match status" value="1"/>
</dbReference>